<accession>A0A542XY65</accession>
<dbReference type="Pfam" id="PF13302">
    <property type="entry name" value="Acetyltransf_3"/>
    <property type="match status" value="1"/>
</dbReference>
<dbReference type="InterPro" id="IPR000182">
    <property type="entry name" value="GNAT_dom"/>
</dbReference>
<feature type="domain" description="N-acetyltransferase" evidence="1">
    <location>
        <begin position="18"/>
        <end position="125"/>
    </location>
</feature>
<proteinExistence type="predicted"/>
<dbReference type="AlphaFoldDB" id="A0A542XY65"/>
<organism evidence="2 3">
    <name type="scientific">Leucobacter komagatae</name>
    <dbReference type="NCBI Taxonomy" id="55969"/>
    <lineage>
        <taxon>Bacteria</taxon>
        <taxon>Bacillati</taxon>
        <taxon>Actinomycetota</taxon>
        <taxon>Actinomycetes</taxon>
        <taxon>Micrococcales</taxon>
        <taxon>Microbacteriaceae</taxon>
        <taxon>Leucobacter</taxon>
    </lineage>
</organism>
<evidence type="ECO:0000259" key="1">
    <source>
        <dbReference type="Pfam" id="PF13302"/>
    </source>
</evidence>
<name>A0A542XY65_9MICO</name>
<dbReference type="SUPFAM" id="SSF55729">
    <property type="entry name" value="Acyl-CoA N-acyltransferases (Nat)"/>
    <property type="match status" value="1"/>
</dbReference>
<reference evidence="2 3" key="1">
    <citation type="submission" date="2019-06" db="EMBL/GenBank/DDBJ databases">
        <title>Sequencing the genomes of 1000 actinobacteria strains.</title>
        <authorList>
            <person name="Klenk H.-P."/>
        </authorList>
    </citation>
    <scope>NUCLEOTIDE SEQUENCE [LARGE SCALE GENOMIC DNA]</scope>
    <source>
        <strain evidence="2 3">DSM 8803</strain>
    </source>
</reference>
<dbReference type="InterPro" id="IPR016181">
    <property type="entry name" value="Acyl_CoA_acyltransferase"/>
</dbReference>
<dbReference type="Gene3D" id="3.40.630.30">
    <property type="match status" value="1"/>
</dbReference>
<dbReference type="EMBL" id="VFON01000002">
    <property type="protein sequence ID" value="TQL40751.1"/>
    <property type="molecule type" value="Genomic_DNA"/>
</dbReference>
<sequence>MDVAFARLPAIPISDIRALLNEPRNGRHMPLARDFSAAETAAWVLGKDRQWEEHGYGPWAVLIGGVFAGWGGFEAEADSADFALVLFPAYWGYGARVTIAALDEGFCSLGIETVTIALPLTRNPAKAVSRYGFEPDGSVTHGQAVFRRFRLTRERWARAHKFNTM</sequence>
<dbReference type="RefSeq" id="WP_344681891.1">
    <property type="nucleotide sequence ID" value="NZ_BAAAUY010000023.1"/>
</dbReference>
<dbReference type="GO" id="GO:0016747">
    <property type="term" value="F:acyltransferase activity, transferring groups other than amino-acyl groups"/>
    <property type="evidence" value="ECO:0007669"/>
    <property type="project" value="InterPro"/>
</dbReference>
<comment type="caution">
    <text evidence="2">The sequence shown here is derived from an EMBL/GenBank/DDBJ whole genome shotgun (WGS) entry which is preliminary data.</text>
</comment>
<keyword evidence="2" id="KW-0808">Transferase</keyword>
<dbReference type="Proteomes" id="UP000319094">
    <property type="component" value="Unassembled WGS sequence"/>
</dbReference>
<evidence type="ECO:0000313" key="2">
    <source>
        <dbReference type="EMBL" id="TQL40751.1"/>
    </source>
</evidence>
<protein>
    <submittedName>
        <fullName evidence="2">RimJ/RimL family protein N-acetyltransferase</fullName>
    </submittedName>
</protein>
<evidence type="ECO:0000313" key="3">
    <source>
        <dbReference type="Proteomes" id="UP000319094"/>
    </source>
</evidence>
<keyword evidence="3" id="KW-1185">Reference proteome</keyword>
<gene>
    <name evidence="2" type="ORF">FB468_3275</name>
</gene>